<feature type="transmembrane region" description="Helical" evidence="1">
    <location>
        <begin position="16"/>
        <end position="35"/>
    </location>
</feature>
<organism evidence="2 3">
    <name type="scientific">Qipengyuania aurantiaca</name>
    <dbReference type="NCBI Taxonomy" id="2867233"/>
    <lineage>
        <taxon>Bacteria</taxon>
        <taxon>Pseudomonadati</taxon>
        <taxon>Pseudomonadota</taxon>
        <taxon>Alphaproteobacteria</taxon>
        <taxon>Sphingomonadales</taxon>
        <taxon>Erythrobacteraceae</taxon>
        <taxon>Qipengyuania</taxon>
    </lineage>
</organism>
<keyword evidence="3" id="KW-1185">Reference proteome</keyword>
<keyword evidence="1" id="KW-0472">Membrane</keyword>
<evidence type="ECO:0000313" key="3">
    <source>
        <dbReference type="Proteomes" id="UP000824281"/>
    </source>
</evidence>
<keyword evidence="1" id="KW-1133">Transmembrane helix</keyword>
<dbReference type="RefSeq" id="WP_221425693.1">
    <property type="nucleotide sequence ID" value="NZ_CP081295.1"/>
</dbReference>
<dbReference type="EMBL" id="CP081295">
    <property type="protein sequence ID" value="QZD90220.1"/>
    <property type="molecule type" value="Genomic_DNA"/>
</dbReference>
<gene>
    <name evidence="2" type="ORF">K3148_02095</name>
</gene>
<evidence type="ECO:0000256" key="1">
    <source>
        <dbReference type="SAM" id="Phobius"/>
    </source>
</evidence>
<dbReference type="Proteomes" id="UP000824281">
    <property type="component" value="Chromosome"/>
</dbReference>
<accession>A0ABX8ZML5</accession>
<keyword evidence="1" id="KW-0812">Transmembrane</keyword>
<sequence>MAEPDPAIRRFYTIQLLRLGGAILVVGAILILTDTVEAPDILGYLLLLIGLVDFFLVPIFLSRKWSSRAR</sequence>
<evidence type="ECO:0008006" key="4">
    <source>
        <dbReference type="Google" id="ProtNLM"/>
    </source>
</evidence>
<proteinExistence type="predicted"/>
<reference evidence="2 3" key="1">
    <citation type="submission" date="2021-08" db="EMBL/GenBank/DDBJ databases">
        <title>Comparative Genomics Analysis of the Genus Qipengyuania Reveals Extensive Genetic Diversity and Metabolic Versatility, Including the Description of Fifteen Novel Species.</title>
        <authorList>
            <person name="Liu Y."/>
        </authorList>
    </citation>
    <scope>NUCLEOTIDE SEQUENCE [LARGE SCALE GENOMIC DNA]</scope>
    <source>
        <strain evidence="2 3">1NDH13</strain>
    </source>
</reference>
<evidence type="ECO:0000313" key="2">
    <source>
        <dbReference type="EMBL" id="QZD90220.1"/>
    </source>
</evidence>
<name>A0ABX8ZML5_9SPHN</name>
<feature type="transmembrane region" description="Helical" evidence="1">
    <location>
        <begin position="41"/>
        <end position="61"/>
    </location>
</feature>
<protein>
    <recommendedName>
        <fullName evidence="4">DUF2892 domain-containing protein</fullName>
    </recommendedName>
</protein>